<accession>A0A1H3SQU7</accession>
<sequence>MTALPTETAVPPRNRFITSDGVALRVVESGPAAPVTVVLAHCWTCDHTSWDDVVAKLGPEVRVLRYDHRGHGRSGVGEPSIARLGDDLAELIEQRVAGKVVLAGHSLGGMTIMALGERHPELVRRRVAGAVFVATSAGPFRMKPWLLKVEQIAGLRTARRDPRARALPSLLLRPLLFGARPQRTSVVETARQMARAHPASMAGFRGSILRHDRTKALSAFRKIPTAVLVGDADKLTPPTTARAIARALPAAEFTVFPRAGHMLPYERSAEVAARIWRIAHA</sequence>
<evidence type="ECO:0000259" key="1">
    <source>
        <dbReference type="Pfam" id="PF12697"/>
    </source>
</evidence>
<keyword evidence="3" id="KW-1185">Reference proteome</keyword>
<dbReference type="AlphaFoldDB" id="A0A1H3SQU7"/>
<dbReference type="STRING" id="589385.SAMN05421504_11537"/>
<dbReference type="InterPro" id="IPR050228">
    <property type="entry name" value="Carboxylesterase_BioH"/>
</dbReference>
<evidence type="ECO:0000313" key="3">
    <source>
        <dbReference type="Proteomes" id="UP000199515"/>
    </source>
</evidence>
<dbReference type="InterPro" id="IPR029058">
    <property type="entry name" value="AB_hydrolase_fold"/>
</dbReference>
<gene>
    <name evidence="2" type="ORF">SAMN05421504_11537</name>
</gene>
<organism evidence="2 3">
    <name type="scientific">Amycolatopsis xylanica</name>
    <dbReference type="NCBI Taxonomy" id="589385"/>
    <lineage>
        <taxon>Bacteria</taxon>
        <taxon>Bacillati</taxon>
        <taxon>Actinomycetota</taxon>
        <taxon>Actinomycetes</taxon>
        <taxon>Pseudonocardiales</taxon>
        <taxon>Pseudonocardiaceae</taxon>
        <taxon>Amycolatopsis</taxon>
    </lineage>
</organism>
<dbReference type="GO" id="GO:0003824">
    <property type="term" value="F:catalytic activity"/>
    <property type="evidence" value="ECO:0007669"/>
    <property type="project" value="UniProtKB-ARBA"/>
</dbReference>
<dbReference type="EMBL" id="FNON01000015">
    <property type="protein sequence ID" value="SDZ40376.1"/>
    <property type="molecule type" value="Genomic_DNA"/>
</dbReference>
<dbReference type="PRINTS" id="PR00111">
    <property type="entry name" value="ABHYDROLASE"/>
</dbReference>
<dbReference type="PANTHER" id="PTHR43194">
    <property type="entry name" value="HYDROLASE ALPHA/BETA FOLD FAMILY"/>
    <property type="match status" value="1"/>
</dbReference>
<dbReference type="Gene3D" id="3.40.50.1820">
    <property type="entry name" value="alpha/beta hydrolase"/>
    <property type="match status" value="1"/>
</dbReference>
<reference evidence="2 3" key="1">
    <citation type="submission" date="2016-10" db="EMBL/GenBank/DDBJ databases">
        <authorList>
            <person name="de Groot N.N."/>
        </authorList>
    </citation>
    <scope>NUCLEOTIDE SEQUENCE [LARGE SCALE GENOMIC DNA]</scope>
    <source>
        <strain evidence="2 3">CPCC 202699</strain>
    </source>
</reference>
<dbReference type="PANTHER" id="PTHR43194:SF2">
    <property type="entry name" value="PEROXISOMAL MEMBRANE PROTEIN LPX1"/>
    <property type="match status" value="1"/>
</dbReference>
<dbReference type="Proteomes" id="UP000199515">
    <property type="component" value="Unassembled WGS sequence"/>
</dbReference>
<dbReference type="RefSeq" id="WP_091299596.1">
    <property type="nucleotide sequence ID" value="NZ_FNON01000015.1"/>
</dbReference>
<dbReference type="OrthoDB" id="5422338at2"/>
<dbReference type="SUPFAM" id="SSF53474">
    <property type="entry name" value="alpha/beta-Hydrolases"/>
    <property type="match status" value="1"/>
</dbReference>
<feature type="domain" description="AB hydrolase-1" evidence="1">
    <location>
        <begin position="37"/>
        <end position="273"/>
    </location>
</feature>
<evidence type="ECO:0000313" key="2">
    <source>
        <dbReference type="EMBL" id="SDZ40376.1"/>
    </source>
</evidence>
<dbReference type="Pfam" id="PF12697">
    <property type="entry name" value="Abhydrolase_6"/>
    <property type="match status" value="1"/>
</dbReference>
<protein>
    <submittedName>
        <fullName evidence="2">Pimeloyl-ACP methyl ester carboxylesterase</fullName>
    </submittedName>
</protein>
<dbReference type="InterPro" id="IPR000073">
    <property type="entry name" value="AB_hydrolase_1"/>
</dbReference>
<proteinExistence type="predicted"/>
<name>A0A1H3SQU7_9PSEU</name>